<dbReference type="RefSeq" id="WP_135284374.1">
    <property type="nucleotide sequence ID" value="NZ_SMLL01000003.1"/>
</dbReference>
<evidence type="ECO:0000313" key="1">
    <source>
        <dbReference type="EMBL" id="TFZ01077.1"/>
    </source>
</evidence>
<proteinExistence type="predicted"/>
<name>A0A4Z0BP38_9BURK</name>
<keyword evidence="2" id="KW-1185">Reference proteome</keyword>
<reference evidence="1 2" key="1">
    <citation type="submission" date="2019-03" db="EMBL/GenBank/DDBJ databases">
        <title>Ramlibacter rhizophilus CCTCC AB2015357, whole genome shotgun sequence.</title>
        <authorList>
            <person name="Zhang X."/>
            <person name="Feng G."/>
            <person name="Zhu H."/>
        </authorList>
    </citation>
    <scope>NUCLEOTIDE SEQUENCE [LARGE SCALE GENOMIC DNA]</scope>
    <source>
        <strain evidence="1 2">CCTCC AB2015357</strain>
    </source>
</reference>
<evidence type="ECO:0000313" key="2">
    <source>
        <dbReference type="Proteomes" id="UP000297564"/>
    </source>
</evidence>
<dbReference type="Proteomes" id="UP000297564">
    <property type="component" value="Unassembled WGS sequence"/>
</dbReference>
<protein>
    <recommendedName>
        <fullName evidence="3">3-deoxy-D-arabino-heptulosonate 7-phosphate synthase</fullName>
    </recommendedName>
</protein>
<gene>
    <name evidence="1" type="ORF">EZ242_06690</name>
</gene>
<accession>A0A4Z0BP38</accession>
<evidence type="ECO:0008006" key="3">
    <source>
        <dbReference type="Google" id="ProtNLM"/>
    </source>
</evidence>
<comment type="caution">
    <text evidence="1">The sequence shown here is derived from an EMBL/GenBank/DDBJ whole genome shotgun (WGS) entry which is preliminary data.</text>
</comment>
<organism evidence="1 2">
    <name type="scientific">Ramlibacter rhizophilus</name>
    <dbReference type="NCBI Taxonomy" id="1781167"/>
    <lineage>
        <taxon>Bacteria</taxon>
        <taxon>Pseudomonadati</taxon>
        <taxon>Pseudomonadota</taxon>
        <taxon>Betaproteobacteria</taxon>
        <taxon>Burkholderiales</taxon>
        <taxon>Comamonadaceae</taxon>
        <taxon>Ramlibacter</taxon>
    </lineage>
</organism>
<dbReference type="EMBL" id="SMLL01000003">
    <property type="protein sequence ID" value="TFZ01077.1"/>
    <property type="molecule type" value="Genomic_DNA"/>
</dbReference>
<dbReference type="AlphaFoldDB" id="A0A4Z0BP38"/>
<sequence length="455" mass="47954">MPAPAPTDPDAALLAALRAAPRRTRLPSLPADPQAAGRAAPDLALATAIEIQRASLAASQPAPAWAAPLFVGALAALVETALAPVGGDPAFQALLLRRQAPVLDEFLALHAQLRADQRRVRTELDRFAHPAKHDALAATGLATALAHAHQCARAGDWAALRDALAALHPLADPPLRHALDALAQSPALARLERLQALQAHATVRRLQALHAARGPLAGTDAAAAQGRASARVGRQAEAEVAEVFDAMAEVLNGHAATGTTWRAVRGLRLPAGFPGVLSGAKDEWDIALVVFAHDAARVALLGEVKASPAAAVPDLPRLLSGLRRLALAQPGMRYRFASEHGPIDLPGEALRALRPRGGALPERVVYCCNAPPEAQPPPLSAAARALLLGEAETLEFALRHADAGRADPAPLQSLWEGLASRPRLRPVLQQFETARIVRDAMLRPQDLLDTVRERL</sequence>
<dbReference type="OrthoDB" id="9063572at2"/>